<dbReference type="STRING" id="34720.A0A195F534"/>
<dbReference type="AlphaFoldDB" id="A0A195F534"/>
<dbReference type="Proteomes" id="UP000078541">
    <property type="component" value="Unassembled WGS sequence"/>
</dbReference>
<feature type="region of interest" description="Disordered" evidence="11">
    <location>
        <begin position="151"/>
        <end position="204"/>
    </location>
</feature>
<feature type="transmembrane region" description="Helical" evidence="12">
    <location>
        <begin position="431"/>
        <end position="448"/>
    </location>
</feature>
<feature type="compositionally biased region" description="Basic and acidic residues" evidence="11">
    <location>
        <begin position="175"/>
        <end position="192"/>
    </location>
</feature>
<gene>
    <name evidence="14" type="ORF">ALC56_10063</name>
</gene>
<evidence type="ECO:0000256" key="6">
    <source>
        <dbReference type="ARBA" id="ARBA00022692"/>
    </source>
</evidence>
<evidence type="ECO:0000256" key="4">
    <source>
        <dbReference type="ARBA" id="ARBA00013039"/>
    </source>
</evidence>
<name>A0A195F534_9HYME</name>
<keyword evidence="9 12" id="KW-1133">Transmembrane helix</keyword>
<comment type="catalytic activity">
    <reaction evidence="1">
        <text>Cleaves type-1 transmembrane domains using a catalytic dyad composed of serine and histidine that are contributed by different transmembrane domains.</text>
        <dbReference type="EC" id="3.4.21.105"/>
    </reaction>
</comment>
<feature type="transmembrane region" description="Helical" evidence="12">
    <location>
        <begin position="546"/>
        <end position="567"/>
    </location>
</feature>
<evidence type="ECO:0000256" key="9">
    <source>
        <dbReference type="ARBA" id="ARBA00022989"/>
    </source>
</evidence>
<dbReference type="GO" id="GO:0004252">
    <property type="term" value="F:serine-type endopeptidase activity"/>
    <property type="evidence" value="ECO:0007669"/>
    <property type="project" value="InterPro"/>
</dbReference>
<dbReference type="GO" id="GO:0016020">
    <property type="term" value="C:membrane"/>
    <property type="evidence" value="ECO:0007669"/>
    <property type="project" value="UniProtKB-SubCell"/>
</dbReference>
<evidence type="ECO:0000313" key="15">
    <source>
        <dbReference type="Proteomes" id="UP000078541"/>
    </source>
</evidence>
<keyword evidence="7" id="KW-0378">Hydrolase</keyword>
<dbReference type="SUPFAM" id="SSF144091">
    <property type="entry name" value="Rhomboid-like"/>
    <property type="match status" value="1"/>
</dbReference>
<dbReference type="FunFam" id="1.20.1540.10:FF:000007">
    <property type="entry name" value="Rhomboid like 2"/>
    <property type="match status" value="1"/>
</dbReference>
<sequence>MHTHPVRHCGVMRNAGPIACESDRNHRRPRRLNDRFVAPGLARVEPQVHRTSSSRTHKWLFLHVPGSHERVLAPSALTRKSHRCSLERRRISSKRAGWVARGWRRGGWSGHVGDARRRSIVKLAWANAVGAFATKFKVLPVSALAGRRVVKGRHGQGDDGGGLKRERGRCKRKIGRSERRIAMKRGGGERQRGGKPPPSSPCRLLPSQLRDGVLRSPANCHRGPSSVRSRQSRIGKSFAIPLATRRMDFRWIHKGITRERQTNIANYTRFNYAVDGCMPGNEFRYLPAQWNSFERASMSDYCVDSYHYCLINEYRSSPVEYIKSERDIKTAAVIRCNRIIGGRIRCTISPGCYSPLAFFTYYTVAMGEVNPSGPVPIDSVFIYRPDKRLELWRFAFYMFLHAGWLHLLFNLGVQVVVGLPLEMVHGSLRIAAVYMAGVLAGSLGTSVFDTDVYLVGASGGVYALLAAHLANVLLNYNNMEFGIVRLIGIFVIASADVGFAIYDRYAAEQMGPPVSYVAHLTGALAGLTIGLLVLKNFEQRLHEQLLWWVALGVYAACTIFAIMYNLMHPDYP</sequence>
<feature type="transmembrane region" description="Helical" evidence="12">
    <location>
        <begin position="483"/>
        <end position="502"/>
    </location>
</feature>
<dbReference type="GO" id="GO:0006508">
    <property type="term" value="P:proteolysis"/>
    <property type="evidence" value="ECO:0007669"/>
    <property type="project" value="UniProtKB-KW"/>
</dbReference>
<dbReference type="InterPro" id="IPR035952">
    <property type="entry name" value="Rhomboid-like_sf"/>
</dbReference>
<dbReference type="InterPro" id="IPR022764">
    <property type="entry name" value="Peptidase_S54_rhomboid_dom"/>
</dbReference>
<keyword evidence="10 12" id="KW-0472">Membrane</keyword>
<organism evidence="14 15">
    <name type="scientific">Trachymyrmex septentrionalis</name>
    <dbReference type="NCBI Taxonomy" id="34720"/>
    <lineage>
        <taxon>Eukaryota</taxon>
        <taxon>Metazoa</taxon>
        <taxon>Ecdysozoa</taxon>
        <taxon>Arthropoda</taxon>
        <taxon>Hexapoda</taxon>
        <taxon>Insecta</taxon>
        <taxon>Pterygota</taxon>
        <taxon>Neoptera</taxon>
        <taxon>Endopterygota</taxon>
        <taxon>Hymenoptera</taxon>
        <taxon>Apocrita</taxon>
        <taxon>Aculeata</taxon>
        <taxon>Formicoidea</taxon>
        <taxon>Formicidae</taxon>
        <taxon>Myrmicinae</taxon>
        <taxon>Trachymyrmex</taxon>
    </lineage>
</organism>
<keyword evidence="15" id="KW-1185">Reference proteome</keyword>
<keyword evidence="6 12" id="KW-0812">Transmembrane</keyword>
<dbReference type="InterPro" id="IPR051739">
    <property type="entry name" value="Rhomboid_IM_Serine_Proteases"/>
</dbReference>
<evidence type="ECO:0000256" key="11">
    <source>
        <dbReference type="SAM" id="MobiDB-lite"/>
    </source>
</evidence>
<keyword evidence="8" id="KW-0720">Serine protease</keyword>
<evidence type="ECO:0000313" key="14">
    <source>
        <dbReference type="EMBL" id="KYN35506.1"/>
    </source>
</evidence>
<evidence type="ECO:0000256" key="3">
    <source>
        <dbReference type="ARBA" id="ARBA00009045"/>
    </source>
</evidence>
<protein>
    <recommendedName>
        <fullName evidence="4">rhomboid protease</fullName>
        <ecNumber evidence="4">3.4.21.105</ecNumber>
    </recommendedName>
</protein>
<proteinExistence type="inferred from homology"/>
<dbReference type="PANTHER" id="PTHR45840:SF2">
    <property type="entry name" value="PROTEIN RHOMBOID-RELATED"/>
    <property type="match status" value="1"/>
</dbReference>
<accession>A0A195F534</accession>
<dbReference type="Pfam" id="PF01694">
    <property type="entry name" value="Rhomboid"/>
    <property type="match status" value="1"/>
</dbReference>
<keyword evidence="5" id="KW-0645">Protease</keyword>
<feature type="compositionally biased region" description="Basic and acidic residues" evidence="11">
    <location>
        <begin position="155"/>
        <end position="165"/>
    </location>
</feature>
<evidence type="ECO:0000256" key="2">
    <source>
        <dbReference type="ARBA" id="ARBA00004141"/>
    </source>
</evidence>
<evidence type="ECO:0000256" key="1">
    <source>
        <dbReference type="ARBA" id="ARBA00000156"/>
    </source>
</evidence>
<evidence type="ECO:0000256" key="5">
    <source>
        <dbReference type="ARBA" id="ARBA00022670"/>
    </source>
</evidence>
<evidence type="ECO:0000256" key="10">
    <source>
        <dbReference type="ARBA" id="ARBA00023136"/>
    </source>
</evidence>
<feature type="domain" description="Peptidase S54 rhomboid" evidence="13">
    <location>
        <begin position="390"/>
        <end position="535"/>
    </location>
</feature>
<dbReference type="EMBL" id="KQ981805">
    <property type="protein sequence ID" value="KYN35506.1"/>
    <property type="molecule type" value="Genomic_DNA"/>
</dbReference>
<dbReference type="EC" id="3.4.21.105" evidence="4"/>
<evidence type="ECO:0000256" key="12">
    <source>
        <dbReference type="SAM" id="Phobius"/>
    </source>
</evidence>
<evidence type="ECO:0000259" key="13">
    <source>
        <dbReference type="Pfam" id="PF01694"/>
    </source>
</evidence>
<feature type="transmembrane region" description="Helical" evidence="12">
    <location>
        <begin position="514"/>
        <end position="534"/>
    </location>
</feature>
<feature type="transmembrane region" description="Helical" evidence="12">
    <location>
        <begin position="394"/>
        <end position="419"/>
    </location>
</feature>
<reference evidence="14 15" key="1">
    <citation type="submission" date="2016-03" db="EMBL/GenBank/DDBJ databases">
        <title>Trachymyrmex septentrionalis WGS genome.</title>
        <authorList>
            <person name="Nygaard S."/>
            <person name="Hu H."/>
            <person name="Boomsma J."/>
            <person name="Zhang G."/>
        </authorList>
    </citation>
    <scope>NUCLEOTIDE SEQUENCE [LARGE SCALE GENOMIC DNA]</scope>
    <source>
        <strain evidence="14">Tsep2-gDNA-1</strain>
        <tissue evidence="14">Whole body</tissue>
    </source>
</reference>
<evidence type="ECO:0000256" key="8">
    <source>
        <dbReference type="ARBA" id="ARBA00022825"/>
    </source>
</evidence>
<dbReference type="Gene3D" id="1.20.1540.10">
    <property type="entry name" value="Rhomboid-like"/>
    <property type="match status" value="1"/>
</dbReference>
<feature type="transmembrane region" description="Helical" evidence="12">
    <location>
        <begin position="454"/>
        <end position="476"/>
    </location>
</feature>
<evidence type="ECO:0000256" key="7">
    <source>
        <dbReference type="ARBA" id="ARBA00022801"/>
    </source>
</evidence>
<dbReference type="PANTHER" id="PTHR45840">
    <property type="entry name" value="RHOMBOID-RELATED PROTEIN"/>
    <property type="match status" value="1"/>
</dbReference>
<comment type="subcellular location">
    <subcellularLocation>
        <location evidence="2">Membrane</location>
        <topology evidence="2">Multi-pass membrane protein</topology>
    </subcellularLocation>
</comment>
<comment type="similarity">
    <text evidence="3">Belongs to the peptidase S54 family.</text>
</comment>